<proteinExistence type="predicted"/>
<dbReference type="InterPro" id="IPR036412">
    <property type="entry name" value="HAD-like_sf"/>
</dbReference>
<keyword evidence="2" id="KW-1185">Reference proteome</keyword>
<reference evidence="1" key="1">
    <citation type="journal article" date="2023" name="Mol. Phylogenet. Evol.">
        <title>Genome-scale phylogeny and comparative genomics of the fungal order Sordariales.</title>
        <authorList>
            <person name="Hensen N."/>
            <person name="Bonometti L."/>
            <person name="Westerberg I."/>
            <person name="Brannstrom I.O."/>
            <person name="Guillou S."/>
            <person name="Cros-Aarteil S."/>
            <person name="Calhoun S."/>
            <person name="Haridas S."/>
            <person name="Kuo A."/>
            <person name="Mondo S."/>
            <person name="Pangilinan J."/>
            <person name="Riley R."/>
            <person name="LaButti K."/>
            <person name="Andreopoulos B."/>
            <person name="Lipzen A."/>
            <person name="Chen C."/>
            <person name="Yan M."/>
            <person name="Daum C."/>
            <person name="Ng V."/>
            <person name="Clum A."/>
            <person name="Steindorff A."/>
            <person name="Ohm R.A."/>
            <person name="Martin F."/>
            <person name="Silar P."/>
            <person name="Natvig D.O."/>
            <person name="Lalanne C."/>
            <person name="Gautier V."/>
            <person name="Ament-Velasquez S.L."/>
            <person name="Kruys A."/>
            <person name="Hutchinson M.I."/>
            <person name="Powell A.J."/>
            <person name="Barry K."/>
            <person name="Miller A.N."/>
            <person name="Grigoriev I.V."/>
            <person name="Debuchy R."/>
            <person name="Gladieux P."/>
            <person name="Hiltunen Thoren M."/>
            <person name="Johannesson H."/>
        </authorList>
    </citation>
    <scope>NUCLEOTIDE SEQUENCE</scope>
    <source>
        <strain evidence="1">CBS 123565</strain>
    </source>
</reference>
<dbReference type="Proteomes" id="UP001304895">
    <property type="component" value="Unassembled WGS sequence"/>
</dbReference>
<gene>
    <name evidence="1" type="ORF">BT67DRAFT_427122</name>
</gene>
<dbReference type="AlphaFoldDB" id="A0AAN6ZBI1"/>
<accession>A0AAN6ZBI1</accession>
<dbReference type="InterPro" id="IPR050849">
    <property type="entry name" value="HAD-like_hydrolase_phosphatase"/>
</dbReference>
<dbReference type="PANTHER" id="PTHR28181">
    <property type="entry name" value="UPF0655 PROTEIN YCR015C"/>
    <property type="match status" value="1"/>
</dbReference>
<dbReference type="PANTHER" id="PTHR28181:SF1">
    <property type="entry name" value="COLD TOLERANCE PROTEIN 1"/>
    <property type="match status" value="1"/>
</dbReference>
<dbReference type="EMBL" id="MU853422">
    <property type="protein sequence ID" value="KAK4131738.1"/>
    <property type="molecule type" value="Genomic_DNA"/>
</dbReference>
<dbReference type="Gene3D" id="3.40.50.1000">
    <property type="entry name" value="HAD superfamily/HAD-like"/>
    <property type="match status" value="1"/>
</dbReference>
<evidence type="ECO:0000313" key="2">
    <source>
        <dbReference type="Proteomes" id="UP001304895"/>
    </source>
</evidence>
<protein>
    <submittedName>
        <fullName evidence="1">Uncharacterized protein</fullName>
    </submittedName>
</protein>
<comment type="caution">
    <text evidence="1">The sequence shown here is derived from an EMBL/GenBank/DDBJ whole genome shotgun (WGS) entry which is preliminary data.</text>
</comment>
<reference evidence="1" key="2">
    <citation type="submission" date="2023-05" db="EMBL/GenBank/DDBJ databases">
        <authorList>
            <consortium name="Lawrence Berkeley National Laboratory"/>
            <person name="Steindorff A."/>
            <person name="Hensen N."/>
            <person name="Bonometti L."/>
            <person name="Westerberg I."/>
            <person name="Brannstrom I.O."/>
            <person name="Guillou S."/>
            <person name="Cros-Aarteil S."/>
            <person name="Calhoun S."/>
            <person name="Haridas S."/>
            <person name="Kuo A."/>
            <person name="Mondo S."/>
            <person name="Pangilinan J."/>
            <person name="Riley R."/>
            <person name="Labutti K."/>
            <person name="Andreopoulos B."/>
            <person name="Lipzen A."/>
            <person name="Chen C."/>
            <person name="Yanf M."/>
            <person name="Daum C."/>
            <person name="Ng V."/>
            <person name="Clum A."/>
            <person name="Ohm R."/>
            <person name="Martin F."/>
            <person name="Silar P."/>
            <person name="Natvig D."/>
            <person name="Lalanne C."/>
            <person name="Gautier V."/>
            <person name="Ament-Velasquez S.L."/>
            <person name="Kruys A."/>
            <person name="Hutchinson M.I."/>
            <person name="Powell A.J."/>
            <person name="Barry K."/>
            <person name="Miller A.N."/>
            <person name="Grigoriev I.V."/>
            <person name="Debuchy R."/>
            <person name="Gladieux P."/>
            <person name="Thoren M.H."/>
            <person name="Johannesson H."/>
        </authorList>
    </citation>
    <scope>NUCLEOTIDE SEQUENCE</scope>
    <source>
        <strain evidence="1">CBS 123565</strain>
    </source>
</reference>
<dbReference type="SUPFAM" id="SSF56784">
    <property type="entry name" value="HAD-like"/>
    <property type="match status" value="1"/>
</dbReference>
<sequence length="85" mass="9493">MRSVVGGAGDERRVVYFGDSTTDLACLVEADLGVVMADDGESKLLKTLRRVGLEVPHVGQWEDGRRLVWARDFDEVLGSRVMEWI</sequence>
<name>A0AAN6ZBI1_9PEZI</name>
<organism evidence="1 2">
    <name type="scientific">Trichocladium antarcticum</name>
    <dbReference type="NCBI Taxonomy" id="1450529"/>
    <lineage>
        <taxon>Eukaryota</taxon>
        <taxon>Fungi</taxon>
        <taxon>Dikarya</taxon>
        <taxon>Ascomycota</taxon>
        <taxon>Pezizomycotina</taxon>
        <taxon>Sordariomycetes</taxon>
        <taxon>Sordariomycetidae</taxon>
        <taxon>Sordariales</taxon>
        <taxon>Chaetomiaceae</taxon>
        <taxon>Trichocladium</taxon>
    </lineage>
</organism>
<dbReference type="InterPro" id="IPR023214">
    <property type="entry name" value="HAD_sf"/>
</dbReference>
<evidence type="ECO:0000313" key="1">
    <source>
        <dbReference type="EMBL" id="KAK4131738.1"/>
    </source>
</evidence>